<dbReference type="Gene3D" id="1.10.1200.10">
    <property type="entry name" value="ACP-like"/>
    <property type="match status" value="1"/>
</dbReference>
<gene>
    <name evidence="2" type="ORF">DWZ50_20525</name>
</gene>
<dbReference type="SUPFAM" id="SSF47336">
    <property type="entry name" value="ACP-like"/>
    <property type="match status" value="1"/>
</dbReference>
<evidence type="ECO:0000259" key="1">
    <source>
        <dbReference type="PROSITE" id="PS50075"/>
    </source>
</evidence>
<reference evidence="2 3" key="1">
    <citation type="submission" date="2018-08" db="EMBL/GenBank/DDBJ databases">
        <title>A genome reference for cultivated species of the human gut microbiota.</title>
        <authorList>
            <person name="Zou Y."/>
            <person name="Xue W."/>
            <person name="Luo G."/>
        </authorList>
    </citation>
    <scope>NUCLEOTIDE SEQUENCE [LARGE SCALE GENOMIC DNA]</scope>
    <source>
        <strain evidence="2 3">AF33-12</strain>
    </source>
</reference>
<evidence type="ECO:0000313" key="2">
    <source>
        <dbReference type="EMBL" id="RHM66401.1"/>
    </source>
</evidence>
<dbReference type="Proteomes" id="UP000285610">
    <property type="component" value="Unassembled WGS sequence"/>
</dbReference>
<dbReference type="InterPro" id="IPR036736">
    <property type="entry name" value="ACP-like_sf"/>
</dbReference>
<dbReference type="PROSITE" id="PS50075">
    <property type="entry name" value="CARRIER"/>
    <property type="match status" value="1"/>
</dbReference>
<sequence length="84" mass="9651">MEKANIKNEIKKFLCKITRNDNLDDSQDIFGGGLINSLYSIQLILFLEKEFDISIQSPDLNIENFRTVNALTEFVLEKIGKVNE</sequence>
<organism evidence="2 3">
    <name type="scientific">Mediterraneibacter gnavus</name>
    <name type="common">Ruminococcus gnavus</name>
    <dbReference type="NCBI Taxonomy" id="33038"/>
    <lineage>
        <taxon>Bacteria</taxon>
        <taxon>Bacillati</taxon>
        <taxon>Bacillota</taxon>
        <taxon>Clostridia</taxon>
        <taxon>Lachnospirales</taxon>
        <taxon>Lachnospiraceae</taxon>
        <taxon>Mediterraneibacter</taxon>
    </lineage>
</organism>
<protein>
    <submittedName>
        <fullName evidence="2">Acyl carrier protein</fullName>
    </submittedName>
</protein>
<evidence type="ECO:0000313" key="3">
    <source>
        <dbReference type="Proteomes" id="UP000285610"/>
    </source>
</evidence>
<dbReference type="EMBL" id="QRQE01000133">
    <property type="protein sequence ID" value="RHM66401.1"/>
    <property type="molecule type" value="Genomic_DNA"/>
</dbReference>
<dbReference type="AlphaFoldDB" id="A0A415RW49"/>
<feature type="domain" description="Carrier" evidence="1">
    <location>
        <begin position="1"/>
        <end position="79"/>
    </location>
</feature>
<accession>A0A415RW49</accession>
<dbReference type="RefSeq" id="WP_118445604.1">
    <property type="nucleotide sequence ID" value="NZ_QRQE01000133.1"/>
</dbReference>
<dbReference type="Pfam" id="PF00550">
    <property type="entry name" value="PP-binding"/>
    <property type="match status" value="1"/>
</dbReference>
<proteinExistence type="predicted"/>
<dbReference type="InterPro" id="IPR009081">
    <property type="entry name" value="PP-bd_ACP"/>
</dbReference>
<name>A0A415RW49_MEDGN</name>
<comment type="caution">
    <text evidence="2">The sequence shown here is derived from an EMBL/GenBank/DDBJ whole genome shotgun (WGS) entry which is preliminary data.</text>
</comment>